<evidence type="ECO:0008006" key="5">
    <source>
        <dbReference type="Google" id="ProtNLM"/>
    </source>
</evidence>
<feature type="region of interest" description="Disordered" evidence="1">
    <location>
        <begin position="229"/>
        <end position="261"/>
    </location>
</feature>
<dbReference type="Proteomes" id="UP000887229">
    <property type="component" value="Unassembled WGS sequence"/>
</dbReference>
<protein>
    <recommendedName>
        <fullName evidence="5">Apple domain-containing protein</fullName>
    </recommendedName>
</protein>
<accession>A0A9P7ZPQ3</accession>
<dbReference type="OrthoDB" id="3499003at2759"/>
<keyword evidence="2" id="KW-0472">Membrane</keyword>
<dbReference type="GeneID" id="70294132"/>
<name>A0A9P7ZPQ3_9HYPO</name>
<keyword evidence="2" id="KW-1133">Transmembrane helix</keyword>
<evidence type="ECO:0000313" key="4">
    <source>
        <dbReference type="Proteomes" id="UP000887229"/>
    </source>
</evidence>
<evidence type="ECO:0000256" key="2">
    <source>
        <dbReference type="SAM" id="Phobius"/>
    </source>
</evidence>
<feature type="transmembrane region" description="Helical" evidence="2">
    <location>
        <begin position="203"/>
        <end position="226"/>
    </location>
</feature>
<proteinExistence type="predicted"/>
<keyword evidence="2" id="KW-0812">Transmembrane</keyword>
<dbReference type="RefSeq" id="XP_046119466.1">
    <property type="nucleotide sequence ID" value="XM_046263229.1"/>
</dbReference>
<feature type="region of interest" description="Disordered" evidence="1">
    <location>
        <begin position="116"/>
        <end position="144"/>
    </location>
</feature>
<sequence length="377" mass="39257">MDRTAGGGAHAGHVSGRSLTNNMNTAAGGTGHGSSHHARGTSGGGVVQQPHQRHRSLSNRPDLKPAPSGSSMREQAAATAKHQSSSAPPPPAVVATNGASVAKPQPAVFWNDKQSLEQSRTQEQTFYNDVTPPPSPSYGGGSKNSFSIGYPSLKGPAPVGLQPMTSAGSRDGGRGGYDYRWDHVAPQAPIPQSDRTCGLTKKFFWIAVGVAIGLLLAVAIGLGVGLSGNSSSSHGSQDSDRASSTQTVPTSTHPEGGSPATTVLVATATFTSTDEASEACPAANDTTFAVPNSPKTFRRFCGVDYRSAQGTTDLATVWTASMQDCMVNCAGFDGCTACAWGVQKGDNYRDNHRCYLKTDLGESQEVRDGWDFAILEE</sequence>
<keyword evidence="4" id="KW-1185">Reference proteome</keyword>
<organism evidence="3 4">
    <name type="scientific">Emericellopsis atlantica</name>
    <dbReference type="NCBI Taxonomy" id="2614577"/>
    <lineage>
        <taxon>Eukaryota</taxon>
        <taxon>Fungi</taxon>
        <taxon>Dikarya</taxon>
        <taxon>Ascomycota</taxon>
        <taxon>Pezizomycotina</taxon>
        <taxon>Sordariomycetes</taxon>
        <taxon>Hypocreomycetidae</taxon>
        <taxon>Hypocreales</taxon>
        <taxon>Bionectriaceae</taxon>
        <taxon>Emericellopsis</taxon>
    </lineage>
</organism>
<feature type="compositionally biased region" description="Polar residues" evidence="1">
    <location>
        <begin position="116"/>
        <end position="128"/>
    </location>
</feature>
<gene>
    <name evidence="3" type="ORF">F5Z01DRAFT_651478</name>
</gene>
<dbReference type="EMBL" id="MU251250">
    <property type="protein sequence ID" value="KAG9255542.1"/>
    <property type="molecule type" value="Genomic_DNA"/>
</dbReference>
<dbReference type="AlphaFoldDB" id="A0A9P7ZPQ3"/>
<feature type="region of interest" description="Disordered" evidence="1">
    <location>
        <begin position="1"/>
        <end position="97"/>
    </location>
</feature>
<evidence type="ECO:0000256" key="1">
    <source>
        <dbReference type="SAM" id="MobiDB-lite"/>
    </source>
</evidence>
<evidence type="ECO:0000313" key="3">
    <source>
        <dbReference type="EMBL" id="KAG9255542.1"/>
    </source>
</evidence>
<comment type="caution">
    <text evidence="3">The sequence shown here is derived from an EMBL/GenBank/DDBJ whole genome shotgun (WGS) entry which is preliminary data.</text>
</comment>
<reference evidence="3" key="1">
    <citation type="journal article" date="2021" name="IMA Fungus">
        <title>Genomic characterization of three marine fungi, including Emericellopsis atlantica sp. nov. with signatures of a generalist lifestyle and marine biomass degradation.</title>
        <authorList>
            <person name="Hagestad O.C."/>
            <person name="Hou L."/>
            <person name="Andersen J.H."/>
            <person name="Hansen E.H."/>
            <person name="Altermark B."/>
            <person name="Li C."/>
            <person name="Kuhnert E."/>
            <person name="Cox R.J."/>
            <person name="Crous P.W."/>
            <person name="Spatafora J.W."/>
            <person name="Lail K."/>
            <person name="Amirebrahimi M."/>
            <person name="Lipzen A."/>
            <person name="Pangilinan J."/>
            <person name="Andreopoulos W."/>
            <person name="Hayes R.D."/>
            <person name="Ng V."/>
            <person name="Grigoriev I.V."/>
            <person name="Jackson S.A."/>
            <person name="Sutton T.D.S."/>
            <person name="Dobson A.D.W."/>
            <person name="Rama T."/>
        </authorList>
    </citation>
    <scope>NUCLEOTIDE SEQUENCE</scope>
    <source>
        <strain evidence="3">TS7</strain>
    </source>
</reference>
<feature type="compositionally biased region" description="Gly residues" evidence="1">
    <location>
        <begin position="1"/>
        <end position="10"/>
    </location>
</feature>